<dbReference type="PANTHER" id="PTHR23118">
    <property type="entry name" value="ATP-CITRATE SYNTHASE"/>
    <property type="match status" value="1"/>
</dbReference>
<dbReference type="AlphaFoldDB" id="X1FAF5"/>
<dbReference type="InterPro" id="IPR016102">
    <property type="entry name" value="Succinyl-CoA_synth-like"/>
</dbReference>
<dbReference type="GO" id="GO:0005829">
    <property type="term" value="C:cytosol"/>
    <property type="evidence" value="ECO:0007669"/>
    <property type="project" value="TreeGrafter"/>
</dbReference>
<dbReference type="Gene3D" id="3.40.50.261">
    <property type="entry name" value="Succinyl-CoA synthetase domains"/>
    <property type="match status" value="1"/>
</dbReference>
<dbReference type="EMBL" id="BART01030538">
    <property type="protein sequence ID" value="GAH17743.1"/>
    <property type="molecule type" value="Genomic_DNA"/>
</dbReference>
<dbReference type="PANTHER" id="PTHR23118:SF42">
    <property type="entry name" value="ATP-CITRATE SYNTHASE"/>
    <property type="match status" value="1"/>
</dbReference>
<gene>
    <name evidence="1" type="ORF">S01H4_53284</name>
</gene>
<dbReference type="GO" id="GO:0006633">
    <property type="term" value="P:fatty acid biosynthetic process"/>
    <property type="evidence" value="ECO:0007669"/>
    <property type="project" value="TreeGrafter"/>
</dbReference>
<sequence>AEAKNKALREVGAIVPDSYEDLDKLIRQTFDKLVAEGVIKPAEEFEPPQNTYRF</sequence>
<dbReference type="InterPro" id="IPR002020">
    <property type="entry name" value="Citrate_synthase"/>
</dbReference>
<protein>
    <submittedName>
        <fullName evidence="1">Uncharacterized protein</fullName>
    </submittedName>
</protein>
<reference evidence="1" key="1">
    <citation type="journal article" date="2014" name="Front. Microbiol.">
        <title>High frequency of phylogenetically diverse reductive dehalogenase-homologous genes in deep subseafloor sedimentary metagenomes.</title>
        <authorList>
            <person name="Kawai M."/>
            <person name="Futagami T."/>
            <person name="Toyoda A."/>
            <person name="Takaki Y."/>
            <person name="Nishi S."/>
            <person name="Hori S."/>
            <person name="Arai W."/>
            <person name="Tsubouchi T."/>
            <person name="Morono Y."/>
            <person name="Uchiyama I."/>
            <person name="Ito T."/>
            <person name="Fujiyama A."/>
            <person name="Inagaki F."/>
            <person name="Takami H."/>
        </authorList>
    </citation>
    <scope>NUCLEOTIDE SEQUENCE</scope>
    <source>
        <strain evidence="1">Expedition CK06-06</strain>
    </source>
</reference>
<proteinExistence type="predicted"/>
<organism evidence="1">
    <name type="scientific">marine sediment metagenome</name>
    <dbReference type="NCBI Taxonomy" id="412755"/>
    <lineage>
        <taxon>unclassified sequences</taxon>
        <taxon>metagenomes</taxon>
        <taxon>ecological metagenomes</taxon>
    </lineage>
</organism>
<accession>X1FAF5</accession>
<name>X1FAF5_9ZZZZ</name>
<evidence type="ECO:0000313" key="1">
    <source>
        <dbReference type="EMBL" id="GAH17743.1"/>
    </source>
</evidence>
<dbReference type="GO" id="GO:0006085">
    <property type="term" value="P:acetyl-CoA biosynthetic process"/>
    <property type="evidence" value="ECO:0007669"/>
    <property type="project" value="TreeGrafter"/>
</dbReference>
<dbReference type="GO" id="GO:0003878">
    <property type="term" value="F:ATP citrate synthase activity"/>
    <property type="evidence" value="ECO:0007669"/>
    <property type="project" value="TreeGrafter"/>
</dbReference>
<feature type="non-terminal residue" evidence="1">
    <location>
        <position position="1"/>
    </location>
</feature>
<comment type="caution">
    <text evidence="1">The sequence shown here is derived from an EMBL/GenBank/DDBJ whole genome shotgun (WGS) entry which is preliminary data.</text>
</comment>